<evidence type="ECO:0000313" key="1">
    <source>
        <dbReference type="EMBL" id="GKV51863.1"/>
    </source>
</evidence>
<gene>
    <name evidence="1" type="ORF">SLEP1_g58486</name>
</gene>
<protein>
    <submittedName>
        <fullName evidence="1">Uncharacterized protein</fullName>
    </submittedName>
</protein>
<dbReference type="Proteomes" id="UP001054252">
    <property type="component" value="Unassembled WGS sequence"/>
</dbReference>
<organism evidence="1 2">
    <name type="scientific">Rubroshorea leprosula</name>
    <dbReference type="NCBI Taxonomy" id="152421"/>
    <lineage>
        <taxon>Eukaryota</taxon>
        <taxon>Viridiplantae</taxon>
        <taxon>Streptophyta</taxon>
        <taxon>Embryophyta</taxon>
        <taxon>Tracheophyta</taxon>
        <taxon>Spermatophyta</taxon>
        <taxon>Magnoliopsida</taxon>
        <taxon>eudicotyledons</taxon>
        <taxon>Gunneridae</taxon>
        <taxon>Pentapetalae</taxon>
        <taxon>rosids</taxon>
        <taxon>malvids</taxon>
        <taxon>Malvales</taxon>
        <taxon>Dipterocarpaceae</taxon>
        <taxon>Rubroshorea</taxon>
    </lineage>
</organism>
<reference evidence="1 2" key="1">
    <citation type="journal article" date="2021" name="Commun. Biol.">
        <title>The genome of Shorea leprosula (Dipterocarpaceae) highlights the ecological relevance of drought in aseasonal tropical rainforests.</title>
        <authorList>
            <person name="Ng K.K.S."/>
            <person name="Kobayashi M.J."/>
            <person name="Fawcett J.A."/>
            <person name="Hatakeyama M."/>
            <person name="Paape T."/>
            <person name="Ng C.H."/>
            <person name="Ang C.C."/>
            <person name="Tnah L.H."/>
            <person name="Lee C.T."/>
            <person name="Nishiyama T."/>
            <person name="Sese J."/>
            <person name="O'Brien M.J."/>
            <person name="Copetti D."/>
            <person name="Mohd Noor M.I."/>
            <person name="Ong R.C."/>
            <person name="Putra M."/>
            <person name="Sireger I.Z."/>
            <person name="Indrioko S."/>
            <person name="Kosugi Y."/>
            <person name="Izuno A."/>
            <person name="Isagi Y."/>
            <person name="Lee S.L."/>
            <person name="Shimizu K.K."/>
        </authorList>
    </citation>
    <scope>NUCLEOTIDE SEQUENCE [LARGE SCALE GENOMIC DNA]</scope>
    <source>
        <strain evidence="1">214</strain>
    </source>
</reference>
<sequence>MYKLLELVAVIFGRKSSVFSPCFFFFAKAVLLPFCCENWRILYG</sequence>
<keyword evidence="2" id="KW-1185">Reference proteome</keyword>
<dbReference type="EMBL" id="BPVZ01000556">
    <property type="protein sequence ID" value="GKV51863.1"/>
    <property type="molecule type" value="Genomic_DNA"/>
</dbReference>
<proteinExistence type="predicted"/>
<dbReference type="AlphaFoldDB" id="A0AAV5MPF2"/>
<evidence type="ECO:0000313" key="2">
    <source>
        <dbReference type="Proteomes" id="UP001054252"/>
    </source>
</evidence>
<comment type="caution">
    <text evidence="1">The sequence shown here is derived from an EMBL/GenBank/DDBJ whole genome shotgun (WGS) entry which is preliminary data.</text>
</comment>
<accession>A0AAV5MPF2</accession>
<name>A0AAV5MPF2_9ROSI</name>